<dbReference type="Pfam" id="PF00067">
    <property type="entry name" value="p450"/>
    <property type="match status" value="1"/>
</dbReference>
<evidence type="ECO:0000256" key="1">
    <source>
        <dbReference type="ARBA" id="ARBA00022617"/>
    </source>
</evidence>
<accession>A0A7J0FB69</accession>
<name>A0A7J0FB69_9ERIC</name>
<dbReference type="GO" id="GO:0005506">
    <property type="term" value="F:iron ion binding"/>
    <property type="evidence" value="ECO:0007669"/>
    <property type="project" value="InterPro"/>
</dbReference>
<evidence type="ECO:0000256" key="5">
    <source>
        <dbReference type="ARBA" id="ARBA00023033"/>
    </source>
</evidence>
<keyword evidence="3" id="KW-0560">Oxidoreductase</keyword>
<dbReference type="InterPro" id="IPR036396">
    <property type="entry name" value="Cyt_P450_sf"/>
</dbReference>
<dbReference type="AlphaFoldDB" id="A0A7J0FB69"/>
<dbReference type="GO" id="GO:0004497">
    <property type="term" value="F:monooxygenase activity"/>
    <property type="evidence" value="ECO:0007669"/>
    <property type="project" value="UniProtKB-KW"/>
</dbReference>
<proteinExistence type="predicted"/>
<keyword evidence="6" id="KW-0175">Coiled coil</keyword>
<sequence length="135" mass="15974">MFTPIRVDEVRYLLNRLHKGSKNGDFHKVDMKSAFFELTLNNMMKMIAGKRYYDENNTVDLEETRKFKEMVTEAFQLSGATNYGDFVPFLKWVGVNGLEKRLQELQKKRDKFLQDLIEKHRRGGVILVLKKGERR</sequence>
<dbReference type="GO" id="GO:0016705">
    <property type="term" value="F:oxidoreductase activity, acting on paired donors, with incorporation or reduction of molecular oxygen"/>
    <property type="evidence" value="ECO:0007669"/>
    <property type="project" value="InterPro"/>
</dbReference>
<keyword evidence="1" id="KW-0349">Heme</keyword>
<protein>
    <submittedName>
        <fullName evidence="7">Cytochrome P450, family 81, subfamily H, polypeptide 1</fullName>
    </submittedName>
</protein>
<dbReference type="GO" id="GO:0020037">
    <property type="term" value="F:heme binding"/>
    <property type="evidence" value="ECO:0007669"/>
    <property type="project" value="InterPro"/>
</dbReference>
<evidence type="ECO:0000313" key="7">
    <source>
        <dbReference type="EMBL" id="GFY95974.1"/>
    </source>
</evidence>
<keyword evidence="8" id="KW-1185">Reference proteome</keyword>
<dbReference type="InterPro" id="IPR001128">
    <property type="entry name" value="Cyt_P450"/>
</dbReference>
<dbReference type="InterPro" id="IPR050651">
    <property type="entry name" value="Plant_Cytochrome_P450_Monoox"/>
</dbReference>
<evidence type="ECO:0000256" key="4">
    <source>
        <dbReference type="ARBA" id="ARBA00023004"/>
    </source>
</evidence>
<evidence type="ECO:0000256" key="2">
    <source>
        <dbReference type="ARBA" id="ARBA00022723"/>
    </source>
</evidence>
<dbReference type="Proteomes" id="UP000585474">
    <property type="component" value="Unassembled WGS sequence"/>
</dbReference>
<reference evidence="7 8" key="1">
    <citation type="submission" date="2019-07" db="EMBL/GenBank/DDBJ databases">
        <title>De Novo Assembly of kiwifruit Actinidia rufa.</title>
        <authorList>
            <person name="Sugita-Konishi S."/>
            <person name="Sato K."/>
            <person name="Mori E."/>
            <person name="Abe Y."/>
            <person name="Kisaki G."/>
            <person name="Hamano K."/>
            <person name="Suezawa K."/>
            <person name="Otani M."/>
            <person name="Fukuda T."/>
            <person name="Manabe T."/>
            <person name="Gomi K."/>
            <person name="Tabuchi M."/>
            <person name="Akimitsu K."/>
            <person name="Kataoka I."/>
        </authorList>
    </citation>
    <scope>NUCLEOTIDE SEQUENCE [LARGE SCALE GENOMIC DNA]</scope>
    <source>
        <strain evidence="8">cv. Fuchu</strain>
    </source>
</reference>
<dbReference type="SUPFAM" id="SSF48264">
    <property type="entry name" value="Cytochrome P450"/>
    <property type="match status" value="1"/>
</dbReference>
<evidence type="ECO:0000256" key="3">
    <source>
        <dbReference type="ARBA" id="ARBA00023002"/>
    </source>
</evidence>
<keyword evidence="4" id="KW-0408">Iron</keyword>
<feature type="coiled-coil region" evidence="6">
    <location>
        <begin position="95"/>
        <end position="122"/>
    </location>
</feature>
<dbReference type="PANTHER" id="PTHR47947:SF3">
    <property type="entry name" value="CYTOCHROME P450 81D1-LIKE"/>
    <property type="match status" value="1"/>
</dbReference>
<keyword evidence="5" id="KW-0503">Monooxygenase</keyword>
<keyword evidence="2" id="KW-0479">Metal-binding</keyword>
<dbReference type="EMBL" id="BJWL01000011">
    <property type="protein sequence ID" value="GFY95974.1"/>
    <property type="molecule type" value="Genomic_DNA"/>
</dbReference>
<dbReference type="Gene3D" id="1.10.630.10">
    <property type="entry name" value="Cytochrome P450"/>
    <property type="match status" value="1"/>
</dbReference>
<organism evidence="7 8">
    <name type="scientific">Actinidia rufa</name>
    <dbReference type="NCBI Taxonomy" id="165716"/>
    <lineage>
        <taxon>Eukaryota</taxon>
        <taxon>Viridiplantae</taxon>
        <taxon>Streptophyta</taxon>
        <taxon>Embryophyta</taxon>
        <taxon>Tracheophyta</taxon>
        <taxon>Spermatophyta</taxon>
        <taxon>Magnoliopsida</taxon>
        <taxon>eudicotyledons</taxon>
        <taxon>Gunneridae</taxon>
        <taxon>Pentapetalae</taxon>
        <taxon>asterids</taxon>
        <taxon>Ericales</taxon>
        <taxon>Actinidiaceae</taxon>
        <taxon>Actinidia</taxon>
    </lineage>
</organism>
<dbReference type="PANTHER" id="PTHR47947">
    <property type="entry name" value="CYTOCHROME P450 82C3-RELATED"/>
    <property type="match status" value="1"/>
</dbReference>
<gene>
    <name evidence="7" type="ORF">Acr_11g0002800</name>
</gene>
<evidence type="ECO:0000313" key="8">
    <source>
        <dbReference type="Proteomes" id="UP000585474"/>
    </source>
</evidence>
<evidence type="ECO:0000256" key="6">
    <source>
        <dbReference type="SAM" id="Coils"/>
    </source>
</evidence>
<comment type="caution">
    <text evidence="7">The sequence shown here is derived from an EMBL/GenBank/DDBJ whole genome shotgun (WGS) entry which is preliminary data.</text>
</comment>
<dbReference type="OrthoDB" id="1055148at2759"/>